<keyword evidence="3" id="KW-0408">Iron</keyword>
<sequence>MRRFPIILISSVIFFASQVAVADLANEMLSEFQQQGVQADAAAGKRLWSTVFVDKKTAQQRSCTTCHGDHPNQRGKHAKTGKLIEPMAPAVNGERLTERKKINKWFKRNCKWTIGRECTAQEKADFLTFLIGY</sequence>
<dbReference type="GO" id="GO:0016491">
    <property type="term" value="F:oxidoreductase activity"/>
    <property type="evidence" value="ECO:0007669"/>
    <property type="project" value="UniProtKB-KW"/>
</dbReference>
<accession>A0A3B0ZR25</accession>
<dbReference type="InterPro" id="IPR036909">
    <property type="entry name" value="Cyt_c-like_dom_sf"/>
</dbReference>
<organism evidence="5">
    <name type="scientific">hydrothermal vent metagenome</name>
    <dbReference type="NCBI Taxonomy" id="652676"/>
    <lineage>
        <taxon>unclassified sequences</taxon>
        <taxon>metagenomes</taxon>
        <taxon>ecological metagenomes</taxon>
    </lineage>
</organism>
<keyword evidence="2" id="KW-0479">Metal-binding</keyword>
<dbReference type="AlphaFoldDB" id="A0A3B0ZR25"/>
<evidence type="ECO:0000313" key="5">
    <source>
        <dbReference type="EMBL" id="VAW88509.1"/>
    </source>
</evidence>
<dbReference type="SUPFAM" id="SSF46626">
    <property type="entry name" value="Cytochrome c"/>
    <property type="match status" value="1"/>
</dbReference>
<evidence type="ECO:0000259" key="4">
    <source>
        <dbReference type="PROSITE" id="PS51007"/>
    </source>
</evidence>
<dbReference type="GO" id="GO:0020037">
    <property type="term" value="F:heme binding"/>
    <property type="evidence" value="ECO:0007669"/>
    <property type="project" value="InterPro"/>
</dbReference>
<dbReference type="EC" id="1.10.2.2" evidence="5"/>
<dbReference type="EMBL" id="UOFP01000225">
    <property type="protein sequence ID" value="VAW88509.1"/>
    <property type="molecule type" value="Genomic_DNA"/>
</dbReference>
<dbReference type="PROSITE" id="PS51007">
    <property type="entry name" value="CYTC"/>
    <property type="match status" value="1"/>
</dbReference>
<dbReference type="Gene3D" id="1.10.760.10">
    <property type="entry name" value="Cytochrome c-like domain"/>
    <property type="match status" value="1"/>
</dbReference>
<gene>
    <name evidence="5" type="ORF">MNBD_GAMMA18-391</name>
</gene>
<protein>
    <submittedName>
        <fullName evidence="5">Ubiquinol-cytochrome C reductase, cytochrome B subunit</fullName>
        <ecNumber evidence="5">1.10.2.2</ecNumber>
    </submittedName>
</protein>
<evidence type="ECO:0000256" key="2">
    <source>
        <dbReference type="ARBA" id="ARBA00022723"/>
    </source>
</evidence>
<name>A0A3B0ZR25_9ZZZZ</name>
<evidence type="ECO:0000256" key="1">
    <source>
        <dbReference type="ARBA" id="ARBA00022617"/>
    </source>
</evidence>
<feature type="domain" description="Cytochrome c" evidence="4">
    <location>
        <begin position="39"/>
        <end position="133"/>
    </location>
</feature>
<reference evidence="5" key="1">
    <citation type="submission" date="2018-06" db="EMBL/GenBank/DDBJ databases">
        <authorList>
            <person name="Zhirakovskaya E."/>
        </authorList>
    </citation>
    <scope>NUCLEOTIDE SEQUENCE</scope>
</reference>
<dbReference type="GO" id="GO:0009055">
    <property type="term" value="F:electron transfer activity"/>
    <property type="evidence" value="ECO:0007669"/>
    <property type="project" value="InterPro"/>
</dbReference>
<dbReference type="InterPro" id="IPR009056">
    <property type="entry name" value="Cyt_c-like_dom"/>
</dbReference>
<dbReference type="InterPro" id="IPR015170">
    <property type="entry name" value="DUF1924_SHP"/>
</dbReference>
<keyword evidence="5" id="KW-0560">Oxidoreductase</keyword>
<evidence type="ECO:0000256" key="3">
    <source>
        <dbReference type="ARBA" id="ARBA00023004"/>
    </source>
</evidence>
<dbReference type="Pfam" id="PF09086">
    <property type="entry name" value="DUF1924"/>
    <property type="match status" value="1"/>
</dbReference>
<keyword evidence="1" id="KW-0349">Heme</keyword>
<proteinExistence type="predicted"/>
<dbReference type="GO" id="GO:0046872">
    <property type="term" value="F:metal ion binding"/>
    <property type="evidence" value="ECO:0007669"/>
    <property type="project" value="UniProtKB-KW"/>
</dbReference>